<keyword evidence="5" id="KW-0813">Transport</keyword>
<keyword evidence="16" id="KW-0406">Ion transport</keyword>
<protein>
    <recommendedName>
        <fullName evidence="4">Copper-exporting P-type ATPase</fullName>
        <ecNumber evidence="3">7.2.2.8</ecNumber>
    </recommendedName>
    <alternativeName>
        <fullName evidence="18">Copper-exporting P-type ATPase A</fullName>
    </alternativeName>
    <alternativeName>
        <fullName evidence="19">Cu(+)-exporting ATPase</fullName>
    </alternativeName>
</protein>
<dbReference type="SUPFAM" id="SSF81653">
    <property type="entry name" value="Calcium ATPase, transduction domain A"/>
    <property type="match status" value="1"/>
</dbReference>
<dbReference type="InterPro" id="IPR036163">
    <property type="entry name" value="HMA_dom_sf"/>
</dbReference>
<dbReference type="PANTHER" id="PTHR43520">
    <property type="entry name" value="ATP7, ISOFORM B"/>
    <property type="match status" value="1"/>
</dbReference>
<keyword evidence="12" id="KW-0460">Magnesium</keyword>
<keyword evidence="7 21" id="KW-0479">Metal-binding</keyword>
<proteinExistence type="inferred from homology"/>
<feature type="domain" description="HMA" evidence="22">
    <location>
        <begin position="786"/>
        <end position="851"/>
    </location>
</feature>
<evidence type="ECO:0000256" key="15">
    <source>
        <dbReference type="ARBA" id="ARBA00023008"/>
    </source>
</evidence>
<dbReference type="InterPro" id="IPR023214">
    <property type="entry name" value="HAD_sf"/>
</dbReference>
<dbReference type="InterPro" id="IPR023299">
    <property type="entry name" value="ATPase_P-typ_cyto_dom_N"/>
</dbReference>
<dbReference type="CDD" id="cd00371">
    <property type="entry name" value="HMA"/>
    <property type="match status" value="2"/>
</dbReference>
<dbReference type="InterPro" id="IPR018303">
    <property type="entry name" value="ATPase_P-typ_P_site"/>
</dbReference>
<evidence type="ECO:0000313" key="24">
    <source>
        <dbReference type="Proteomes" id="UP000516046"/>
    </source>
</evidence>
<evidence type="ECO:0000256" key="4">
    <source>
        <dbReference type="ARBA" id="ARBA00015102"/>
    </source>
</evidence>
<dbReference type="CDD" id="cd02094">
    <property type="entry name" value="P-type_ATPase_Cu-like"/>
    <property type="match status" value="1"/>
</dbReference>
<dbReference type="PROSITE" id="PS50846">
    <property type="entry name" value="HMA_2"/>
    <property type="match status" value="2"/>
</dbReference>
<dbReference type="GO" id="GO:0005886">
    <property type="term" value="C:plasma membrane"/>
    <property type="evidence" value="ECO:0007669"/>
    <property type="project" value="UniProtKB-SubCell"/>
</dbReference>
<evidence type="ECO:0000256" key="9">
    <source>
        <dbReference type="ARBA" id="ARBA00022741"/>
    </source>
</evidence>
<dbReference type="PROSITE" id="PS00154">
    <property type="entry name" value="ATPASE_E1_E2"/>
    <property type="match status" value="1"/>
</dbReference>
<dbReference type="RefSeq" id="WP_212506830.1">
    <property type="nucleotide sequence ID" value="NZ_CP060696.1"/>
</dbReference>
<keyword evidence="15" id="KW-0186">Copper</keyword>
<keyword evidence="9 21" id="KW-0547">Nucleotide-binding</keyword>
<feature type="transmembrane region" description="Helical" evidence="21">
    <location>
        <begin position="96"/>
        <end position="117"/>
    </location>
</feature>
<dbReference type="GO" id="GO:0140581">
    <property type="term" value="F:P-type monovalent copper transporter activity"/>
    <property type="evidence" value="ECO:0007669"/>
    <property type="project" value="UniProtKB-EC"/>
</dbReference>
<feature type="transmembrane region" description="Helical" evidence="21">
    <location>
        <begin position="700"/>
        <end position="722"/>
    </location>
</feature>
<feature type="transmembrane region" description="Helical" evidence="21">
    <location>
        <begin position="728"/>
        <end position="749"/>
    </location>
</feature>
<dbReference type="PRINTS" id="PR00943">
    <property type="entry name" value="CUATPASE"/>
</dbReference>
<dbReference type="EMBL" id="CP060696">
    <property type="protein sequence ID" value="QNO17767.1"/>
    <property type="molecule type" value="Genomic_DNA"/>
</dbReference>
<dbReference type="InterPro" id="IPR008250">
    <property type="entry name" value="ATPase_P-typ_transduc_dom_A_sf"/>
</dbReference>
<dbReference type="Pfam" id="PF00122">
    <property type="entry name" value="E1-E2_ATPase"/>
    <property type="match status" value="1"/>
</dbReference>
<dbReference type="PANTHER" id="PTHR43520:SF8">
    <property type="entry name" value="P-TYPE CU(+) TRANSPORTER"/>
    <property type="match status" value="1"/>
</dbReference>
<evidence type="ECO:0000256" key="19">
    <source>
        <dbReference type="ARBA" id="ARBA00033239"/>
    </source>
</evidence>
<evidence type="ECO:0000256" key="13">
    <source>
        <dbReference type="ARBA" id="ARBA00022967"/>
    </source>
</evidence>
<dbReference type="KEGG" id="caml:H6X83_12715"/>
<feature type="transmembrane region" description="Helical" evidence="21">
    <location>
        <begin position="386"/>
        <end position="411"/>
    </location>
</feature>
<keyword evidence="10" id="KW-0187">Copper transport</keyword>
<keyword evidence="11 21" id="KW-0067">ATP-binding</keyword>
<dbReference type="Gene3D" id="3.40.1110.10">
    <property type="entry name" value="Calcium-transporting ATPase, cytoplasmic domain N"/>
    <property type="match status" value="1"/>
</dbReference>
<evidence type="ECO:0000256" key="1">
    <source>
        <dbReference type="ARBA" id="ARBA00004651"/>
    </source>
</evidence>
<dbReference type="SFLD" id="SFLDG00002">
    <property type="entry name" value="C1.7:_P-type_atpase_like"/>
    <property type="match status" value="1"/>
</dbReference>
<keyword evidence="14 21" id="KW-1133">Transmembrane helix</keyword>
<dbReference type="InterPro" id="IPR023298">
    <property type="entry name" value="ATPase_P-typ_TM_dom_sf"/>
</dbReference>
<evidence type="ECO:0000256" key="11">
    <source>
        <dbReference type="ARBA" id="ARBA00022840"/>
    </source>
</evidence>
<dbReference type="SFLD" id="SFLDF00027">
    <property type="entry name" value="p-type_atpase"/>
    <property type="match status" value="1"/>
</dbReference>
<keyword evidence="8" id="KW-0677">Repeat</keyword>
<evidence type="ECO:0000256" key="2">
    <source>
        <dbReference type="ARBA" id="ARBA00006024"/>
    </source>
</evidence>
<evidence type="ECO:0000256" key="8">
    <source>
        <dbReference type="ARBA" id="ARBA00022737"/>
    </source>
</evidence>
<dbReference type="InterPro" id="IPR059000">
    <property type="entry name" value="ATPase_P-type_domA"/>
</dbReference>
<dbReference type="InterPro" id="IPR036412">
    <property type="entry name" value="HAD-like_sf"/>
</dbReference>
<dbReference type="SUPFAM" id="SSF81665">
    <property type="entry name" value="Calcium ATPase, transmembrane domain M"/>
    <property type="match status" value="1"/>
</dbReference>
<dbReference type="NCBIfam" id="TIGR01494">
    <property type="entry name" value="ATPase_P-type"/>
    <property type="match status" value="1"/>
</dbReference>
<dbReference type="GO" id="GO:0043682">
    <property type="term" value="F:P-type divalent copper transporter activity"/>
    <property type="evidence" value="ECO:0007669"/>
    <property type="project" value="TreeGrafter"/>
</dbReference>
<dbReference type="Pfam" id="PF00403">
    <property type="entry name" value="HMA"/>
    <property type="match status" value="2"/>
</dbReference>
<evidence type="ECO:0000256" key="20">
    <source>
        <dbReference type="ARBA" id="ARBA00049289"/>
    </source>
</evidence>
<evidence type="ECO:0000256" key="16">
    <source>
        <dbReference type="ARBA" id="ARBA00023065"/>
    </source>
</evidence>
<name>A0A7G9WGF5_9FIRM</name>
<dbReference type="SFLD" id="SFLDS00003">
    <property type="entry name" value="Haloacid_Dehalogenase"/>
    <property type="match status" value="1"/>
</dbReference>
<dbReference type="AlphaFoldDB" id="A0A7G9WGF5"/>
<dbReference type="GO" id="GO:0055070">
    <property type="term" value="P:copper ion homeostasis"/>
    <property type="evidence" value="ECO:0007669"/>
    <property type="project" value="TreeGrafter"/>
</dbReference>
<evidence type="ECO:0000313" key="23">
    <source>
        <dbReference type="EMBL" id="QNO17767.1"/>
    </source>
</evidence>
<dbReference type="InterPro" id="IPR006121">
    <property type="entry name" value="HMA_dom"/>
</dbReference>
<comment type="subcellular location">
    <subcellularLocation>
        <location evidence="1">Cell membrane</location>
        <topology evidence="1">Multi-pass membrane protein</topology>
    </subcellularLocation>
</comment>
<dbReference type="NCBIfam" id="TIGR01511">
    <property type="entry name" value="ATPase-IB1_Cu"/>
    <property type="match status" value="1"/>
</dbReference>
<dbReference type="InterPro" id="IPR001757">
    <property type="entry name" value="P_typ_ATPase"/>
</dbReference>
<dbReference type="Pfam" id="PF00702">
    <property type="entry name" value="Hydrolase"/>
    <property type="match status" value="1"/>
</dbReference>
<feature type="domain" description="HMA" evidence="22">
    <location>
        <begin position="2"/>
        <end position="68"/>
    </location>
</feature>
<evidence type="ECO:0000256" key="5">
    <source>
        <dbReference type="ARBA" id="ARBA00022448"/>
    </source>
</evidence>
<comment type="similarity">
    <text evidence="2 21">Belongs to the cation transport ATPase (P-type) (TC 3.A.3) family. Type IB subfamily.</text>
</comment>
<keyword evidence="6 21" id="KW-0812">Transmembrane</keyword>
<dbReference type="Gene3D" id="3.30.70.100">
    <property type="match status" value="2"/>
</dbReference>
<feature type="transmembrane region" description="Helical" evidence="21">
    <location>
        <begin position="206"/>
        <end position="224"/>
    </location>
</feature>
<dbReference type="NCBIfam" id="TIGR00003">
    <property type="entry name" value="copper ion binding protein"/>
    <property type="match status" value="2"/>
</dbReference>
<evidence type="ECO:0000256" key="10">
    <source>
        <dbReference type="ARBA" id="ARBA00022796"/>
    </source>
</evidence>
<keyword evidence="13" id="KW-1278">Translocase</keyword>
<keyword evidence="21" id="KW-1003">Cell membrane</keyword>
<comment type="catalytic activity">
    <reaction evidence="20">
        <text>Cu(+)(in) + ATP + H2O = Cu(+)(out) + ADP + phosphate + H(+)</text>
        <dbReference type="Rhea" id="RHEA:25792"/>
        <dbReference type="ChEBI" id="CHEBI:15377"/>
        <dbReference type="ChEBI" id="CHEBI:15378"/>
        <dbReference type="ChEBI" id="CHEBI:30616"/>
        <dbReference type="ChEBI" id="CHEBI:43474"/>
        <dbReference type="ChEBI" id="CHEBI:49552"/>
        <dbReference type="ChEBI" id="CHEBI:456216"/>
        <dbReference type="EC" id="7.2.2.8"/>
    </reaction>
</comment>
<feature type="transmembrane region" description="Helical" evidence="21">
    <location>
        <begin position="358"/>
        <end position="380"/>
    </location>
</feature>
<dbReference type="GO" id="GO:0016887">
    <property type="term" value="F:ATP hydrolysis activity"/>
    <property type="evidence" value="ECO:0007669"/>
    <property type="project" value="InterPro"/>
</dbReference>
<evidence type="ECO:0000256" key="3">
    <source>
        <dbReference type="ARBA" id="ARBA00012517"/>
    </source>
</evidence>
<sequence>MKQEKFTVTGMTCAACQSHVQKAVSTLQGVQDCNVNLLSGTMTAQFDEAALSDGDICAAVKKAGYGAQPVGKNPAAAEKTARQRAQEELHSMKSRLILSLIFFIPLFYISMGHMIGLPLPSFLSGMQNAITYGMVQLLLLLPIAYANRSYFINGYRSLFGRAPNMDSLIAIGATAAVAYGVFAICRMGNGLAAGDMALAEKYHMDLYFESAGTILTLITVGKYLESRSRGQTTEAVEKLMDLKPQTAVVLRNGTEQEVPIDKVLTGELVVVRPGASIPVDGVVTDGLSAVDQSAITGESIPVEKQAGDEVITATINGTGRLVFRATKVGDDTTLSQIIHLVEDAGSSKAPIARLADKIAGVFVPIVIAIAAVTAVIWLLLGYAPEFALRAGIAVLVISCPCALGLATPVAIMVGTGKGAQFGILYKSAEALETAHTIDTVVLDKTGTLTQGRPAVTDVLAQAPFTEAELLQTAAALEKPSEHPLAQAVLQYAKEQGVSIQEAEEFEAVPGRGVRAKLSGEVFSAGNAAFMHECGADISTLEQQAQALAEAGKTPLYFAKGSRSLGMIAAADPVKPTSKAAVRALRHMGLSVVMLTGDNRRTAEAIRTELGIDRAVAEVLPQDKEREVRSLQEAGHKVAMVGDGINDAPALTRSDVGLAIGAGTDIAIASADIVLMKSDLLDAVTAIELSRAVIRNVKENLFWAFFYNVCGIPLAAGVFYPLLGWQLNPMFAAAAMSLSSVFVVTNALRLRLFKPKQTQRFLAEKTPAVSIPSTQNNSIHSKGAVPMKKVIFIEGMMCEHCKAHVTEALQKVPGVTEANVSLEQKNAAVTCGAEVTDEALQKAVTEAGYRPGKVEEA</sequence>
<evidence type="ECO:0000256" key="7">
    <source>
        <dbReference type="ARBA" id="ARBA00022723"/>
    </source>
</evidence>
<dbReference type="PROSITE" id="PS01047">
    <property type="entry name" value="HMA_1"/>
    <property type="match status" value="2"/>
</dbReference>
<reference evidence="23 24" key="1">
    <citation type="submission" date="2020-08" db="EMBL/GenBank/DDBJ databases">
        <authorList>
            <person name="Ren C."/>
            <person name="Gu Y."/>
            <person name="Xu Y."/>
        </authorList>
    </citation>
    <scope>NUCLEOTIDE SEQUENCE [LARGE SCALE GENOMIC DNA]</scope>
    <source>
        <strain evidence="23 24">LBM18003</strain>
    </source>
</reference>
<dbReference type="EC" id="7.2.2.8" evidence="3"/>
<dbReference type="Gene3D" id="2.70.150.10">
    <property type="entry name" value="Calcium-transporting ATPase, cytoplasmic transduction domain A"/>
    <property type="match status" value="1"/>
</dbReference>
<accession>A0A7G9WGF5</accession>
<dbReference type="PRINTS" id="PR00119">
    <property type="entry name" value="CATATPASE"/>
</dbReference>
<dbReference type="SUPFAM" id="SSF55008">
    <property type="entry name" value="HMA, heavy metal-associated domain"/>
    <property type="match status" value="2"/>
</dbReference>
<dbReference type="GO" id="GO:0005524">
    <property type="term" value="F:ATP binding"/>
    <property type="evidence" value="ECO:0007669"/>
    <property type="project" value="UniProtKB-UniRule"/>
</dbReference>
<dbReference type="NCBIfam" id="TIGR01525">
    <property type="entry name" value="ATPase-IB_hvy"/>
    <property type="match status" value="1"/>
</dbReference>
<dbReference type="FunFam" id="3.30.70.100:FF:000001">
    <property type="entry name" value="ATPase copper transporting beta"/>
    <property type="match status" value="1"/>
</dbReference>
<dbReference type="InterPro" id="IPR006122">
    <property type="entry name" value="HMA_Cu_ion-bd"/>
</dbReference>
<feature type="transmembrane region" description="Helical" evidence="21">
    <location>
        <begin position="129"/>
        <end position="147"/>
    </location>
</feature>
<organism evidence="23 24">
    <name type="scientific">Caproicibacterium amylolyticum</name>
    <dbReference type="NCBI Taxonomy" id="2766537"/>
    <lineage>
        <taxon>Bacteria</taxon>
        <taxon>Bacillati</taxon>
        <taxon>Bacillota</taxon>
        <taxon>Clostridia</taxon>
        <taxon>Eubacteriales</taxon>
        <taxon>Oscillospiraceae</taxon>
        <taxon>Caproicibacterium</taxon>
    </lineage>
</organism>
<evidence type="ECO:0000256" key="12">
    <source>
        <dbReference type="ARBA" id="ARBA00022842"/>
    </source>
</evidence>
<dbReference type="InterPro" id="IPR017969">
    <property type="entry name" value="Heavy-metal-associated_CS"/>
</dbReference>
<gene>
    <name evidence="23" type="ORF">H6X83_12715</name>
</gene>
<dbReference type="SUPFAM" id="SSF56784">
    <property type="entry name" value="HAD-like"/>
    <property type="match status" value="1"/>
</dbReference>
<dbReference type="InterPro" id="IPR027256">
    <property type="entry name" value="P-typ_ATPase_IB"/>
</dbReference>
<keyword evidence="17 21" id="KW-0472">Membrane</keyword>
<evidence type="ECO:0000256" key="18">
    <source>
        <dbReference type="ARBA" id="ARBA00029719"/>
    </source>
</evidence>
<evidence type="ECO:0000256" key="17">
    <source>
        <dbReference type="ARBA" id="ARBA00023136"/>
    </source>
</evidence>
<dbReference type="FunFam" id="2.70.150.10:FF:000002">
    <property type="entry name" value="Copper-transporting ATPase 1, putative"/>
    <property type="match status" value="1"/>
</dbReference>
<dbReference type="Proteomes" id="UP000516046">
    <property type="component" value="Chromosome"/>
</dbReference>
<dbReference type="InterPro" id="IPR044492">
    <property type="entry name" value="P_typ_ATPase_HD_dom"/>
</dbReference>
<evidence type="ECO:0000256" key="14">
    <source>
        <dbReference type="ARBA" id="ARBA00022989"/>
    </source>
</evidence>
<dbReference type="Gene3D" id="3.40.50.1000">
    <property type="entry name" value="HAD superfamily/HAD-like"/>
    <property type="match status" value="1"/>
</dbReference>
<dbReference type="FunFam" id="3.40.50.1000:FF:000144">
    <property type="entry name" value="copper-transporting ATPase 1 isoform X2"/>
    <property type="match status" value="1"/>
</dbReference>
<dbReference type="GO" id="GO:0005507">
    <property type="term" value="F:copper ion binding"/>
    <property type="evidence" value="ECO:0007669"/>
    <property type="project" value="InterPro"/>
</dbReference>
<evidence type="ECO:0000259" key="22">
    <source>
        <dbReference type="PROSITE" id="PS50846"/>
    </source>
</evidence>
<evidence type="ECO:0000256" key="6">
    <source>
        <dbReference type="ARBA" id="ARBA00022692"/>
    </source>
</evidence>
<evidence type="ECO:0000256" key="21">
    <source>
        <dbReference type="RuleBase" id="RU362081"/>
    </source>
</evidence>
<feature type="transmembrane region" description="Helical" evidence="21">
    <location>
        <begin position="168"/>
        <end position="194"/>
    </location>
</feature>
<keyword evidence="24" id="KW-1185">Reference proteome</keyword>